<dbReference type="PANTHER" id="PTHR42792">
    <property type="entry name" value="FLAGELLIN"/>
    <property type="match status" value="1"/>
</dbReference>
<evidence type="ECO:0000256" key="3">
    <source>
        <dbReference type="ARBA" id="ARBA00023143"/>
    </source>
</evidence>
<dbReference type="InterPro" id="IPR001492">
    <property type="entry name" value="Flagellin"/>
</dbReference>
<dbReference type="GO" id="GO:0005198">
    <property type="term" value="F:structural molecule activity"/>
    <property type="evidence" value="ECO:0007669"/>
    <property type="project" value="InterPro"/>
</dbReference>
<accession>A0A7X3FKR2</accession>
<evidence type="ECO:0000313" key="7">
    <source>
        <dbReference type="Proteomes" id="UP000490800"/>
    </source>
</evidence>
<dbReference type="AlphaFoldDB" id="A0A7X3FKR2"/>
<keyword evidence="7" id="KW-1185">Reference proteome</keyword>
<comment type="similarity">
    <text evidence="2">Belongs to the bacterial flagellin family.</text>
</comment>
<dbReference type="Pfam" id="PF00700">
    <property type="entry name" value="Flagellin_C"/>
    <property type="match status" value="1"/>
</dbReference>
<dbReference type="OrthoDB" id="9758307at2"/>
<sequence>MRITQGMMSSSMMRGLQANYSRMNKYQEQALTERRINRPSDDAVGIASALRYRGELGMTEQFEQNVEDADSWMKFSDTMMSEAVKILHTVSEKAVQGTTESINPEARKILGKEIDELYKQLVAIGNSQFKGKYIFNGQMTDQKPFSDDPANTPFTLDDGKMRYQIGAGIYADVNSLGKDVFGTYQDPADPTKTTNVFKALDNLKNALNSDTTAGIEKGITEIQTNMDRIIYAQADVGARQNRLSFTASRLEDLNLNYVDLQSKVEDINVPTTITELKTAEGIYQLSLDTMARIIRPSLMDFLR</sequence>
<evidence type="ECO:0000256" key="2">
    <source>
        <dbReference type="ARBA" id="ARBA00005709"/>
    </source>
</evidence>
<keyword evidence="6" id="KW-0282">Flagellum</keyword>
<keyword evidence="3" id="KW-0975">Bacterial flagellum</keyword>
<comment type="subcellular location">
    <subcellularLocation>
        <location evidence="1">Bacterial flagellum</location>
    </subcellularLocation>
</comment>
<feature type="domain" description="Flagellin N-terminal" evidence="4">
    <location>
        <begin position="5"/>
        <end position="140"/>
    </location>
</feature>
<reference evidence="6 7" key="1">
    <citation type="journal article" date="2019" name="Microorganisms">
        <title>Paenibacillus lutrae sp. nov., A Chitinolytic Species Isolated from A River Otter in Castril Natural Park, Granada, Spain.</title>
        <authorList>
            <person name="Rodriguez M."/>
            <person name="Reina J.C."/>
            <person name="Bejar V."/>
            <person name="Llamas I."/>
        </authorList>
    </citation>
    <scope>NUCLEOTIDE SEQUENCE [LARGE SCALE GENOMIC DNA]</scope>
    <source>
        <strain evidence="6 7">N10</strain>
    </source>
</reference>
<name>A0A7X3FKR2_9BACL</name>
<evidence type="ECO:0000256" key="1">
    <source>
        <dbReference type="ARBA" id="ARBA00004365"/>
    </source>
</evidence>
<dbReference type="InterPro" id="IPR046358">
    <property type="entry name" value="Flagellin_C"/>
</dbReference>
<dbReference type="RefSeq" id="WP_157337993.1">
    <property type="nucleotide sequence ID" value="NZ_RHLK01000013.1"/>
</dbReference>
<dbReference type="SUPFAM" id="SSF64518">
    <property type="entry name" value="Phase 1 flagellin"/>
    <property type="match status" value="1"/>
</dbReference>
<dbReference type="EMBL" id="RHLK01000013">
    <property type="protein sequence ID" value="MVP01546.1"/>
    <property type="molecule type" value="Genomic_DNA"/>
</dbReference>
<dbReference type="GO" id="GO:0071973">
    <property type="term" value="P:bacterial-type flagellum-dependent cell motility"/>
    <property type="evidence" value="ECO:0007669"/>
    <property type="project" value="InterPro"/>
</dbReference>
<dbReference type="GO" id="GO:0009424">
    <property type="term" value="C:bacterial-type flagellum hook"/>
    <property type="evidence" value="ECO:0007669"/>
    <property type="project" value="InterPro"/>
</dbReference>
<feature type="domain" description="Flagellin C-terminal" evidence="5">
    <location>
        <begin position="221"/>
        <end position="301"/>
    </location>
</feature>
<dbReference type="InterPro" id="IPR001029">
    <property type="entry name" value="Flagellin_N"/>
</dbReference>
<evidence type="ECO:0000259" key="5">
    <source>
        <dbReference type="Pfam" id="PF00700"/>
    </source>
</evidence>
<proteinExistence type="inferred from homology"/>
<dbReference type="InterPro" id="IPR013384">
    <property type="entry name" value="Flagell_FlgL"/>
</dbReference>
<dbReference type="Pfam" id="PF00669">
    <property type="entry name" value="Flagellin_N"/>
    <property type="match status" value="1"/>
</dbReference>
<evidence type="ECO:0000313" key="6">
    <source>
        <dbReference type="EMBL" id="MVP01546.1"/>
    </source>
</evidence>
<dbReference type="Proteomes" id="UP000490800">
    <property type="component" value="Unassembled WGS sequence"/>
</dbReference>
<gene>
    <name evidence="6" type="primary">flgL</name>
    <name evidence="6" type="ORF">EDM21_18805</name>
</gene>
<keyword evidence="6" id="KW-0969">Cilium</keyword>
<dbReference type="NCBIfam" id="TIGR02550">
    <property type="entry name" value="flagell_flgL"/>
    <property type="match status" value="1"/>
</dbReference>
<evidence type="ECO:0000259" key="4">
    <source>
        <dbReference type="Pfam" id="PF00669"/>
    </source>
</evidence>
<keyword evidence="6" id="KW-0966">Cell projection</keyword>
<comment type="caution">
    <text evidence="6">The sequence shown here is derived from an EMBL/GenBank/DDBJ whole genome shotgun (WGS) entry which is preliminary data.</text>
</comment>
<organism evidence="6 7">
    <name type="scientific">Paenibacillus lutrae</name>
    <dbReference type="NCBI Taxonomy" id="2078573"/>
    <lineage>
        <taxon>Bacteria</taxon>
        <taxon>Bacillati</taxon>
        <taxon>Bacillota</taxon>
        <taxon>Bacilli</taxon>
        <taxon>Bacillales</taxon>
        <taxon>Paenibacillaceae</taxon>
        <taxon>Paenibacillus</taxon>
    </lineage>
</organism>
<dbReference type="Gene3D" id="1.20.1330.10">
    <property type="entry name" value="f41 fragment of flagellin, N-terminal domain"/>
    <property type="match status" value="1"/>
</dbReference>
<dbReference type="PANTHER" id="PTHR42792:SF1">
    <property type="entry name" value="FLAGELLAR HOOK-ASSOCIATED PROTEIN 3"/>
    <property type="match status" value="1"/>
</dbReference>
<protein>
    <submittedName>
        <fullName evidence="6">Flagellar hook-associated protein 3</fullName>
    </submittedName>
</protein>